<evidence type="ECO:0000313" key="1">
    <source>
        <dbReference type="EMBL" id="BBO33633.1"/>
    </source>
</evidence>
<dbReference type="GO" id="GO:0003700">
    <property type="term" value="F:DNA-binding transcription factor activity"/>
    <property type="evidence" value="ECO:0007669"/>
    <property type="project" value="TreeGrafter"/>
</dbReference>
<dbReference type="Pfam" id="PF02082">
    <property type="entry name" value="Rrf2"/>
    <property type="match status" value="1"/>
</dbReference>
<proteinExistence type="predicted"/>
<dbReference type="EMBL" id="AP021861">
    <property type="protein sequence ID" value="BBO33633.1"/>
    <property type="molecule type" value="Genomic_DNA"/>
</dbReference>
<dbReference type="Gene3D" id="1.10.10.10">
    <property type="entry name" value="Winged helix-like DNA-binding domain superfamily/Winged helix DNA-binding domain"/>
    <property type="match status" value="1"/>
</dbReference>
<dbReference type="InterPro" id="IPR030489">
    <property type="entry name" value="TR_Rrf2-type_CS"/>
</dbReference>
<dbReference type="InterPro" id="IPR036390">
    <property type="entry name" value="WH_DNA-bd_sf"/>
</dbReference>
<dbReference type="PANTHER" id="PTHR33221:SF15">
    <property type="entry name" value="HTH-TYPE TRANSCRIPTIONAL REGULATOR YWGB-RELATED"/>
    <property type="match status" value="1"/>
</dbReference>
<dbReference type="PROSITE" id="PS51197">
    <property type="entry name" value="HTH_RRF2_2"/>
    <property type="match status" value="1"/>
</dbReference>
<dbReference type="InterPro" id="IPR000944">
    <property type="entry name" value="Tscrpt_reg_Rrf2"/>
</dbReference>
<gene>
    <name evidence="1" type="ORF">PLANPX_3245</name>
</gene>
<dbReference type="PROSITE" id="PS01332">
    <property type="entry name" value="HTH_RRF2_1"/>
    <property type="match status" value="1"/>
</dbReference>
<dbReference type="RefSeq" id="WP_152099370.1">
    <property type="nucleotide sequence ID" value="NZ_AP021861.1"/>
</dbReference>
<accession>A0A5K7XHD7</accession>
<name>A0A5K7XHD7_9BACT</name>
<organism evidence="1 2">
    <name type="scientific">Lacipirellula parvula</name>
    <dbReference type="NCBI Taxonomy" id="2650471"/>
    <lineage>
        <taxon>Bacteria</taxon>
        <taxon>Pseudomonadati</taxon>
        <taxon>Planctomycetota</taxon>
        <taxon>Planctomycetia</taxon>
        <taxon>Pirellulales</taxon>
        <taxon>Lacipirellulaceae</taxon>
        <taxon>Lacipirellula</taxon>
    </lineage>
</organism>
<dbReference type="InterPro" id="IPR036388">
    <property type="entry name" value="WH-like_DNA-bd_sf"/>
</dbReference>
<reference evidence="2" key="1">
    <citation type="submission" date="2019-10" db="EMBL/GenBank/DDBJ databases">
        <title>Lacipirellula parvula gen. nov., sp. nov., representing a lineage of planctomycetes widespread in freshwater anoxic habitats, and description of the family Lacipirellulaceae.</title>
        <authorList>
            <person name="Dedysh S.N."/>
            <person name="Kulichevskaya I.S."/>
            <person name="Beletsky A.V."/>
            <person name="Rakitin A.L."/>
            <person name="Mardanov A.V."/>
            <person name="Ivanova A.A."/>
            <person name="Saltykova V.X."/>
            <person name="Rijpstra W.I.C."/>
            <person name="Sinninghe Damste J.S."/>
            <person name="Ravin N.V."/>
        </authorList>
    </citation>
    <scope>NUCLEOTIDE SEQUENCE [LARGE SCALE GENOMIC DNA]</scope>
    <source>
        <strain evidence="2">PX69</strain>
    </source>
</reference>
<evidence type="ECO:0000313" key="2">
    <source>
        <dbReference type="Proteomes" id="UP000326837"/>
    </source>
</evidence>
<dbReference type="KEGG" id="lpav:PLANPX_3245"/>
<dbReference type="PANTHER" id="PTHR33221">
    <property type="entry name" value="WINGED HELIX-TURN-HELIX TRANSCRIPTIONAL REGULATOR, RRF2 FAMILY"/>
    <property type="match status" value="1"/>
</dbReference>
<dbReference type="SUPFAM" id="SSF46785">
    <property type="entry name" value="Winged helix' DNA-binding domain"/>
    <property type="match status" value="1"/>
</dbReference>
<dbReference type="NCBIfam" id="TIGR00738">
    <property type="entry name" value="rrf2_super"/>
    <property type="match status" value="1"/>
</dbReference>
<dbReference type="AlphaFoldDB" id="A0A5K7XHD7"/>
<sequence>MKLGNTCSYAISAMSHIAAQPAGSVVSNTSICKAANLPTRYVLQLLRTLVNERVLLSVRGVSGGYKLARPASKITLLEIVEAIDGPIDGTPLELTGMAPASVNAVSKAMAAVAADTRKRLAAITLAELKVAKAA</sequence>
<dbReference type="Proteomes" id="UP000326837">
    <property type="component" value="Chromosome"/>
</dbReference>
<protein>
    <submittedName>
        <fullName evidence="1">Rrf2 family transcriptional regulator</fullName>
    </submittedName>
</protein>
<keyword evidence="2" id="KW-1185">Reference proteome</keyword>
<dbReference type="GO" id="GO:0005829">
    <property type="term" value="C:cytosol"/>
    <property type="evidence" value="ECO:0007669"/>
    <property type="project" value="TreeGrafter"/>
</dbReference>